<protein>
    <recommendedName>
        <fullName evidence="2">Uncharacterized protein YyaB-like PH domain-containing protein</fullName>
    </recommendedName>
</protein>
<evidence type="ECO:0000256" key="1">
    <source>
        <dbReference type="SAM" id="Phobius"/>
    </source>
</evidence>
<evidence type="ECO:0000259" key="2">
    <source>
        <dbReference type="Pfam" id="PF06713"/>
    </source>
</evidence>
<feature type="transmembrane region" description="Helical" evidence="1">
    <location>
        <begin position="34"/>
        <end position="53"/>
    </location>
</feature>
<name>A0A372LQE3_9BACI</name>
<dbReference type="AlphaFoldDB" id="A0A372LQE3"/>
<feature type="domain" description="Uncharacterized protein YyaB-like PH" evidence="2">
    <location>
        <begin position="55"/>
        <end position="128"/>
    </location>
</feature>
<dbReference type="GO" id="GO:0030153">
    <property type="term" value="P:bacteriocin immunity"/>
    <property type="evidence" value="ECO:0007669"/>
    <property type="project" value="InterPro"/>
</dbReference>
<reference evidence="3 4" key="1">
    <citation type="submission" date="2018-08" db="EMBL/GenBank/DDBJ databases">
        <title>Bacillus chawlae sp. nov., Bacillus glennii sp. nov., and Bacillus saganii sp. nov. Isolated from the Vehicle Assembly Building at Kennedy Space Center where the Viking Spacecraft were Assembled.</title>
        <authorList>
            <person name="Seuylemezian A."/>
            <person name="Vaishampayan P."/>
        </authorList>
    </citation>
    <scope>NUCLEOTIDE SEQUENCE [LARGE SCALE GENOMIC DNA]</scope>
    <source>
        <strain evidence="3 4">V47-23a</strain>
    </source>
</reference>
<keyword evidence="1" id="KW-0812">Transmembrane</keyword>
<organism evidence="3 4">
    <name type="scientific">Peribacillus saganii</name>
    <dbReference type="NCBI Taxonomy" id="2303992"/>
    <lineage>
        <taxon>Bacteria</taxon>
        <taxon>Bacillati</taxon>
        <taxon>Bacillota</taxon>
        <taxon>Bacilli</taxon>
        <taxon>Bacillales</taxon>
        <taxon>Bacillaceae</taxon>
        <taxon>Peribacillus</taxon>
    </lineage>
</organism>
<keyword evidence="4" id="KW-1185">Reference proteome</keyword>
<comment type="caution">
    <text evidence="3">The sequence shown here is derived from an EMBL/GenBank/DDBJ whole genome shotgun (WGS) entry which is preliminary data.</text>
</comment>
<feature type="transmembrane region" description="Helical" evidence="1">
    <location>
        <begin position="9"/>
        <end position="28"/>
    </location>
</feature>
<dbReference type="Pfam" id="PF06713">
    <property type="entry name" value="bPH_4"/>
    <property type="match status" value="1"/>
</dbReference>
<sequence>MRFYSEKSPILSLILWGTATAALITGIIDINEEGLGPIVIGVLLALFIGWLWLTTYYEITDNILLVSAGPIRKRIDIYTIRSLNKTRNPVSSPALSFDRIEIVFNMYDSVIISPKDKEAFAAELKKINPDIKVNLKN</sequence>
<keyword evidence="1" id="KW-1133">Transmembrane helix</keyword>
<keyword evidence="1" id="KW-0472">Membrane</keyword>
<evidence type="ECO:0000313" key="3">
    <source>
        <dbReference type="EMBL" id="RFU70428.1"/>
    </source>
</evidence>
<accession>A0A372LQE3</accession>
<dbReference type="Proteomes" id="UP000264541">
    <property type="component" value="Unassembled WGS sequence"/>
</dbReference>
<dbReference type="EMBL" id="QVTE01000016">
    <property type="protein sequence ID" value="RFU70428.1"/>
    <property type="molecule type" value="Genomic_DNA"/>
</dbReference>
<gene>
    <name evidence="3" type="ORF">D0469_07525</name>
</gene>
<dbReference type="InterPro" id="IPR009589">
    <property type="entry name" value="PH_YyaB-like"/>
</dbReference>
<dbReference type="OrthoDB" id="6658731at2"/>
<dbReference type="RefSeq" id="WP_117326010.1">
    <property type="nucleotide sequence ID" value="NZ_QVTE01000016.1"/>
</dbReference>
<proteinExistence type="predicted"/>
<evidence type="ECO:0000313" key="4">
    <source>
        <dbReference type="Proteomes" id="UP000264541"/>
    </source>
</evidence>